<evidence type="ECO:0000313" key="2">
    <source>
        <dbReference type="Proteomes" id="UP000201733"/>
    </source>
</evidence>
<protein>
    <submittedName>
        <fullName evidence="1">Uncharacterized protein</fullName>
    </submittedName>
</protein>
<gene>
    <name evidence="1" type="ORF">EpJS10_0121</name>
</gene>
<sequence length="82" mass="9700">MWYYSPLSDKSDKSDEPVRISRAKFKKIYGFAYKKSDYGVRFEDAHCINDPYAEEISNEIIPIVKNNSDNMWELHNDYVAEI</sequence>
<dbReference type="RefSeq" id="YP_002922470.1">
    <property type="nucleotide sequence ID" value="NC_012741.1"/>
</dbReference>
<evidence type="ECO:0000313" key="1">
    <source>
        <dbReference type="EMBL" id="ACL78347.1"/>
    </source>
</evidence>
<name>C4MZL6_9CAUD</name>
<dbReference type="Proteomes" id="UP000201733">
    <property type="component" value="Segment"/>
</dbReference>
<dbReference type="KEGG" id="vg:7943520"/>
<reference evidence="1 2" key="1">
    <citation type="journal article" date="2009" name="Virology">
        <title>T4 phages against Escherichia coli diarrhea: potential and problems.</title>
        <authorList>
            <person name="Denou E."/>
            <person name="Bruttin A."/>
            <person name="Barretto C."/>
            <person name="Ngom-Bru C."/>
            <person name="Brussow H."/>
            <person name="Zuber S."/>
        </authorList>
    </citation>
    <scope>NUCLEOTIDE SEQUENCE [LARGE SCALE GENOMIC DNA]</scope>
</reference>
<dbReference type="GeneID" id="7943520"/>
<dbReference type="EMBL" id="EU863409">
    <property type="protein sequence ID" value="ACL78347.1"/>
    <property type="molecule type" value="Genomic_DNA"/>
</dbReference>
<keyword evidence="2" id="KW-1185">Reference proteome</keyword>
<organism evidence="1 2">
    <name type="scientific">Escherichia phage JS10</name>
    <dbReference type="NCBI Taxonomy" id="576790"/>
    <lineage>
        <taxon>Viruses</taxon>
        <taxon>Duplodnaviria</taxon>
        <taxon>Heunggongvirae</taxon>
        <taxon>Uroviricota</taxon>
        <taxon>Caudoviricetes</taxon>
        <taxon>Pantevenvirales</taxon>
        <taxon>Straboviridae</taxon>
        <taxon>Tevenvirinae</taxon>
        <taxon>Dhakavirus</taxon>
        <taxon>Dhakavirus JS10</taxon>
    </lineage>
</organism>
<accession>C4MZL6</accession>
<proteinExistence type="predicted"/>